<dbReference type="GO" id="GO:0005524">
    <property type="term" value="F:ATP binding"/>
    <property type="evidence" value="ECO:0007669"/>
    <property type="project" value="UniProtKB-UniRule"/>
</dbReference>
<evidence type="ECO:0000256" key="2">
    <source>
        <dbReference type="ARBA" id="ARBA00022527"/>
    </source>
</evidence>
<evidence type="ECO:0000256" key="3">
    <source>
        <dbReference type="ARBA" id="ARBA00022679"/>
    </source>
</evidence>
<name>A0A8A4TQ03_SULCO</name>
<evidence type="ECO:0000313" key="11">
    <source>
        <dbReference type="EMBL" id="QTD51507.1"/>
    </source>
</evidence>
<organism evidence="11 12">
    <name type="scientific">Sulfidibacter corallicola</name>
    <dbReference type="NCBI Taxonomy" id="2818388"/>
    <lineage>
        <taxon>Bacteria</taxon>
        <taxon>Pseudomonadati</taxon>
        <taxon>Acidobacteriota</taxon>
        <taxon>Holophagae</taxon>
        <taxon>Acanthopleuribacterales</taxon>
        <taxon>Acanthopleuribacteraceae</taxon>
        <taxon>Sulfidibacter</taxon>
    </lineage>
</organism>
<protein>
    <recommendedName>
        <fullName evidence="1">non-specific serine/threonine protein kinase</fullName>
        <ecNumber evidence="1">2.7.11.1</ecNumber>
    </recommendedName>
</protein>
<keyword evidence="12" id="KW-1185">Reference proteome</keyword>
<dbReference type="PANTHER" id="PTHR43289">
    <property type="entry name" value="MITOGEN-ACTIVATED PROTEIN KINASE KINASE KINASE 20-RELATED"/>
    <property type="match status" value="1"/>
</dbReference>
<dbReference type="AlphaFoldDB" id="A0A8A4TQ03"/>
<dbReference type="InterPro" id="IPR017441">
    <property type="entry name" value="Protein_kinase_ATP_BS"/>
</dbReference>
<dbReference type="SUPFAM" id="SSF52172">
    <property type="entry name" value="CheY-like"/>
    <property type="match status" value="1"/>
</dbReference>
<evidence type="ECO:0000256" key="4">
    <source>
        <dbReference type="ARBA" id="ARBA00022741"/>
    </source>
</evidence>
<evidence type="ECO:0000256" key="5">
    <source>
        <dbReference type="ARBA" id="ARBA00022777"/>
    </source>
</evidence>
<feature type="binding site" evidence="8">
    <location>
        <position position="159"/>
    </location>
    <ligand>
        <name>ATP</name>
        <dbReference type="ChEBI" id="CHEBI:30616"/>
    </ligand>
</feature>
<dbReference type="SMART" id="SM00448">
    <property type="entry name" value="REC"/>
    <property type="match status" value="1"/>
</dbReference>
<dbReference type="InterPro" id="IPR001789">
    <property type="entry name" value="Sig_transdc_resp-reg_receiver"/>
</dbReference>
<dbReference type="InterPro" id="IPR011009">
    <property type="entry name" value="Kinase-like_dom_sf"/>
</dbReference>
<dbReference type="Pfam" id="PF00072">
    <property type="entry name" value="Response_reg"/>
    <property type="match status" value="1"/>
</dbReference>
<dbReference type="PANTHER" id="PTHR43289:SF34">
    <property type="entry name" value="SERINE_THREONINE-PROTEIN KINASE YBDM-RELATED"/>
    <property type="match status" value="1"/>
</dbReference>
<dbReference type="InterPro" id="IPR000719">
    <property type="entry name" value="Prot_kinase_dom"/>
</dbReference>
<keyword evidence="3" id="KW-0808">Transferase</keyword>
<dbReference type="FunFam" id="1.10.510.10:FF:000021">
    <property type="entry name" value="Serine/threonine protein kinase"/>
    <property type="match status" value="1"/>
</dbReference>
<dbReference type="Gene3D" id="3.40.50.2300">
    <property type="match status" value="1"/>
</dbReference>
<dbReference type="PROSITE" id="PS50011">
    <property type="entry name" value="PROTEIN_KINASE_DOM"/>
    <property type="match status" value="1"/>
</dbReference>
<dbReference type="Pfam" id="PF00069">
    <property type="entry name" value="Pkinase"/>
    <property type="match status" value="1"/>
</dbReference>
<gene>
    <name evidence="11" type="ORF">J3U87_03480</name>
</gene>
<dbReference type="SUPFAM" id="SSF56112">
    <property type="entry name" value="Protein kinase-like (PK-like)"/>
    <property type="match status" value="1"/>
</dbReference>
<keyword evidence="5 11" id="KW-0418">Kinase</keyword>
<keyword evidence="7" id="KW-0597">Phosphoprotein</keyword>
<feature type="modified residue" description="4-aspartylphosphate" evidence="7">
    <location>
        <position position="36"/>
    </location>
</feature>
<dbReference type="GO" id="GO:0004674">
    <property type="term" value="F:protein serine/threonine kinase activity"/>
    <property type="evidence" value="ECO:0007669"/>
    <property type="project" value="UniProtKB-KW"/>
</dbReference>
<proteinExistence type="predicted"/>
<dbReference type="EMBL" id="CP071793">
    <property type="protein sequence ID" value="QTD51507.1"/>
    <property type="molecule type" value="Genomic_DNA"/>
</dbReference>
<dbReference type="CDD" id="cd17574">
    <property type="entry name" value="REC_OmpR"/>
    <property type="match status" value="1"/>
</dbReference>
<sequence>MSRRLKRKGLEVSCVDNGRDAIREILEGSFDLVLLDIMMPGTSGLEVLVQVRKKYSKNELPIIMVTSKGDSQDVVEALGLGANDYIIKPVDFPVALARIRAQLAQKKEFSNVSKPKFTYSLNPEEKFRHYTVKEKIGQGGMGAVYKVYDPTLDRLVALKVVLPGNELSTSQIERFTREARAIAKIKHPNILNVYEIGQSPQNYFAMDFIEGKNLSEWFQEEAATPRKIAAICAKVASALHAAHIKGIVHRDLKPSNIMIDGLGEPHLMDFGLAKMEDEDERLTRTGDILGTPEYMAPEQIDPAYGSVEARSDIYSLGVILYEALTGLAPFTGTPIRVLWQKLNQDPRQPRSINPNIPPSLEDICLKAMARQKDDRFATSEDLSEALYQEAK</sequence>
<dbReference type="Gene3D" id="1.10.510.10">
    <property type="entry name" value="Transferase(Phosphotransferase) domain 1"/>
    <property type="match status" value="1"/>
</dbReference>
<dbReference type="PROSITE" id="PS50110">
    <property type="entry name" value="RESPONSE_REGULATORY"/>
    <property type="match status" value="1"/>
</dbReference>
<evidence type="ECO:0000313" key="12">
    <source>
        <dbReference type="Proteomes" id="UP000663929"/>
    </source>
</evidence>
<reference evidence="11" key="1">
    <citation type="submission" date="2021-03" db="EMBL/GenBank/DDBJ databases">
        <title>Acanthopleuribacteraceae sp. M133.</title>
        <authorList>
            <person name="Wang G."/>
        </authorList>
    </citation>
    <scope>NUCLEOTIDE SEQUENCE</scope>
    <source>
        <strain evidence="11">M133</strain>
    </source>
</reference>
<evidence type="ECO:0000259" key="10">
    <source>
        <dbReference type="PROSITE" id="PS50110"/>
    </source>
</evidence>
<dbReference type="SMART" id="SM00220">
    <property type="entry name" value="S_TKc"/>
    <property type="match status" value="1"/>
</dbReference>
<dbReference type="PROSITE" id="PS00107">
    <property type="entry name" value="PROTEIN_KINASE_ATP"/>
    <property type="match status" value="1"/>
</dbReference>
<evidence type="ECO:0000259" key="9">
    <source>
        <dbReference type="PROSITE" id="PS50011"/>
    </source>
</evidence>
<accession>A0A8A4TQ03</accession>
<dbReference type="GO" id="GO:0000160">
    <property type="term" value="P:phosphorelay signal transduction system"/>
    <property type="evidence" value="ECO:0007669"/>
    <property type="project" value="InterPro"/>
</dbReference>
<dbReference type="CDD" id="cd14014">
    <property type="entry name" value="STKc_PknB_like"/>
    <property type="match status" value="1"/>
</dbReference>
<evidence type="ECO:0000256" key="8">
    <source>
        <dbReference type="PROSITE-ProRule" id="PRU10141"/>
    </source>
</evidence>
<keyword evidence="4 8" id="KW-0547">Nucleotide-binding</keyword>
<dbReference type="Gene3D" id="3.30.200.20">
    <property type="entry name" value="Phosphorylase Kinase, domain 1"/>
    <property type="match status" value="1"/>
</dbReference>
<dbReference type="PROSITE" id="PS00108">
    <property type="entry name" value="PROTEIN_KINASE_ST"/>
    <property type="match status" value="1"/>
</dbReference>
<keyword evidence="6 8" id="KW-0067">ATP-binding</keyword>
<dbReference type="InterPro" id="IPR008271">
    <property type="entry name" value="Ser/Thr_kinase_AS"/>
</dbReference>
<dbReference type="InterPro" id="IPR011006">
    <property type="entry name" value="CheY-like_superfamily"/>
</dbReference>
<evidence type="ECO:0000256" key="1">
    <source>
        <dbReference type="ARBA" id="ARBA00012513"/>
    </source>
</evidence>
<dbReference type="KEGG" id="scor:J3U87_03480"/>
<keyword evidence="2" id="KW-0723">Serine/threonine-protein kinase</keyword>
<feature type="domain" description="Response regulatory" evidence="10">
    <location>
        <begin position="1"/>
        <end position="103"/>
    </location>
</feature>
<dbReference type="EC" id="2.7.11.1" evidence="1"/>
<evidence type="ECO:0000256" key="7">
    <source>
        <dbReference type="PROSITE-ProRule" id="PRU00169"/>
    </source>
</evidence>
<dbReference type="Proteomes" id="UP000663929">
    <property type="component" value="Chromosome"/>
</dbReference>
<feature type="domain" description="Protein kinase" evidence="9">
    <location>
        <begin position="130"/>
        <end position="387"/>
    </location>
</feature>
<evidence type="ECO:0000256" key="6">
    <source>
        <dbReference type="ARBA" id="ARBA00022840"/>
    </source>
</evidence>